<name>A0A3Q2YX65_HIPCM</name>
<dbReference type="GeneTree" id="ENSGT00940000155529"/>
<dbReference type="GO" id="GO:0008270">
    <property type="term" value="F:zinc ion binding"/>
    <property type="evidence" value="ECO:0007669"/>
    <property type="project" value="InterPro"/>
</dbReference>
<keyword evidence="5" id="KW-1185">Reference proteome</keyword>
<dbReference type="Pfam" id="PF00194">
    <property type="entry name" value="Carb_anhydrase"/>
    <property type="match status" value="2"/>
</dbReference>
<dbReference type="Gene3D" id="3.10.200.10">
    <property type="entry name" value="Alpha carbonic anhydrase"/>
    <property type="match status" value="1"/>
</dbReference>
<evidence type="ECO:0000313" key="4">
    <source>
        <dbReference type="Ensembl" id="ENSHCOP00000022759.1"/>
    </source>
</evidence>
<dbReference type="SMART" id="SM01057">
    <property type="entry name" value="Carb_anhydrase"/>
    <property type="match status" value="1"/>
</dbReference>
<dbReference type="AlphaFoldDB" id="A0A3Q2YX65"/>
<dbReference type="InterPro" id="IPR023561">
    <property type="entry name" value="Carbonic_anhydrase_a-class"/>
</dbReference>
<dbReference type="OMA" id="RADCKVC"/>
<dbReference type="GO" id="GO:0005886">
    <property type="term" value="C:plasma membrane"/>
    <property type="evidence" value="ECO:0007669"/>
    <property type="project" value="TreeGrafter"/>
</dbReference>
<dbReference type="SUPFAM" id="SSF51069">
    <property type="entry name" value="Carbonic anhydrase"/>
    <property type="match status" value="1"/>
</dbReference>
<keyword evidence="2" id="KW-1133">Transmembrane helix</keyword>
<evidence type="ECO:0000256" key="1">
    <source>
        <dbReference type="ARBA" id="ARBA00010718"/>
    </source>
</evidence>
<reference evidence="4" key="2">
    <citation type="submission" date="2025-09" db="UniProtKB">
        <authorList>
            <consortium name="Ensembl"/>
        </authorList>
    </citation>
    <scope>IDENTIFICATION</scope>
</reference>
<comment type="similarity">
    <text evidence="1">Belongs to the alpha-carbonic anhydrase family.</text>
</comment>
<dbReference type="GO" id="GO:0004089">
    <property type="term" value="F:carbonate dehydratase activity"/>
    <property type="evidence" value="ECO:0007669"/>
    <property type="project" value="InterPro"/>
</dbReference>
<dbReference type="PANTHER" id="PTHR18952">
    <property type="entry name" value="CARBONIC ANHYDRASE"/>
    <property type="match status" value="1"/>
</dbReference>
<feature type="domain" description="Alpha-carbonic anhydrase" evidence="3">
    <location>
        <begin position="22"/>
        <end position="260"/>
    </location>
</feature>
<dbReference type="PANTHER" id="PTHR18952:SF84">
    <property type="entry name" value="CARBONIC ANHYDRASE 14"/>
    <property type="match status" value="1"/>
</dbReference>
<dbReference type="STRING" id="109280.ENSHCOP00000022759"/>
<organism evidence="4 5">
    <name type="scientific">Hippocampus comes</name>
    <name type="common">Tiger tail seahorse</name>
    <dbReference type="NCBI Taxonomy" id="109280"/>
    <lineage>
        <taxon>Eukaryota</taxon>
        <taxon>Metazoa</taxon>
        <taxon>Chordata</taxon>
        <taxon>Craniata</taxon>
        <taxon>Vertebrata</taxon>
        <taxon>Euteleostomi</taxon>
        <taxon>Actinopterygii</taxon>
        <taxon>Neopterygii</taxon>
        <taxon>Teleostei</taxon>
        <taxon>Neoteleostei</taxon>
        <taxon>Acanthomorphata</taxon>
        <taxon>Syngnathiaria</taxon>
        <taxon>Syngnathiformes</taxon>
        <taxon>Syngnathoidei</taxon>
        <taxon>Syngnathidae</taxon>
        <taxon>Hippocampus</taxon>
    </lineage>
</organism>
<feature type="transmembrane region" description="Helical" evidence="2">
    <location>
        <begin position="249"/>
        <end position="269"/>
    </location>
</feature>
<dbReference type="PROSITE" id="PS51144">
    <property type="entry name" value="ALPHA_CA_2"/>
    <property type="match status" value="1"/>
</dbReference>
<evidence type="ECO:0000256" key="2">
    <source>
        <dbReference type="SAM" id="Phobius"/>
    </source>
</evidence>
<keyword evidence="2" id="KW-0812">Transmembrane</keyword>
<keyword evidence="2" id="KW-0472">Membrane</keyword>
<sequence length="308" mass="34681">AVLMQAFRNVTLPPTLPLLLVSDCALNQRNWGKKYPSCSSARQSPVDIDETFTQVRLQYQNLRLESWDRIMAESTTIHNNGKTVAINVDGDFYVSGGGLSSRFRVDTVTFHWGRCNATSGGSEHSLNGMKYPLEVLETNPPPVCLPRARFGLILNLQVSLYDNENLNPIIDAVNTVTRFAGKSGSMEALALQSLLPNNTAKYYIYNGSLTSPPCSETVEWVVFQHTVAISETQASSHKTRSSYAIQQEAVLKILTMLFSVVVVYLPYFLHYKALRILRHTFDEWPILKLCSYMHYQAHRTEATIVVLR</sequence>
<dbReference type="Proteomes" id="UP000264820">
    <property type="component" value="Unplaced"/>
</dbReference>
<reference evidence="4" key="1">
    <citation type="submission" date="2025-08" db="UniProtKB">
        <authorList>
            <consortium name="Ensembl"/>
        </authorList>
    </citation>
    <scope>IDENTIFICATION</scope>
</reference>
<evidence type="ECO:0000259" key="3">
    <source>
        <dbReference type="PROSITE" id="PS51144"/>
    </source>
</evidence>
<accession>A0A3Q2YX65</accession>
<protein>
    <recommendedName>
        <fullName evidence="3">Alpha-carbonic anhydrase domain-containing protein</fullName>
    </recommendedName>
</protein>
<dbReference type="InterPro" id="IPR001148">
    <property type="entry name" value="CA_dom"/>
</dbReference>
<proteinExistence type="inferred from homology"/>
<dbReference type="InterPro" id="IPR036398">
    <property type="entry name" value="CA_dom_sf"/>
</dbReference>
<dbReference type="Ensembl" id="ENSHCOT00000000265.1">
    <property type="protein sequence ID" value="ENSHCOP00000022759.1"/>
    <property type="gene ID" value="ENSHCOG00000010717.1"/>
</dbReference>
<evidence type="ECO:0000313" key="5">
    <source>
        <dbReference type="Proteomes" id="UP000264820"/>
    </source>
</evidence>